<dbReference type="AlphaFoldDB" id="A0A8S1GW32"/>
<gene>
    <name evidence="1" type="ORF">CAUJ_LOCUS2867</name>
</gene>
<name>A0A8S1GW32_9PELO</name>
<protein>
    <submittedName>
        <fullName evidence="1">Uncharacterized protein</fullName>
    </submittedName>
</protein>
<accession>A0A8S1GW32</accession>
<proteinExistence type="predicted"/>
<dbReference type="Proteomes" id="UP000835052">
    <property type="component" value="Unassembled WGS sequence"/>
</dbReference>
<comment type="caution">
    <text evidence="1">The sequence shown here is derived from an EMBL/GenBank/DDBJ whole genome shotgun (WGS) entry which is preliminary data.</text>
</comment>
<sequence length="90" mass="10257">MTQLQMRVRASSYCQVDDRQPFLTPQNSYSRRLGEHMMNSGGFPNNYLSTVLFENNPHILLGTKSAIVAAFRAAYRTTVVDIDSRFPSIR</sequence>
<evidence type="ECO:0000313" key="2">
    <source>
        <dbReference type="Proteomes" id="UP000835052"/>
    </source>
</evidence>
<evidence type="ECO:0000313" key="1">
    <source>
        <dbReference type="EMBL" id="CAD6186948.1"/>
    </source>
</evidence>
<organism evidence="1 2">
    <name type="scientific">Caenorhabditis auriculariae</name>
    <dbReference type="NCBI Taxonomy" id="2777116"/>
    <lineage>
        <taxon>Eukaryota</taxon>
        <taxon>Metazoa</taxon>
        <taxon>Ecdysozoa</taxon>
        <taxon>Nematoda</taxon>
        <taxon>Chromadorea</taxon>
        <taxon>Rhabditida</taxon>
        <taxon>Rhabditina</taxon>
        <taxon>Rhabditomorpha</taxon>
        <taxon>Rhabditoidea</taxon>
        <taxon>Rhabditidae</taxon>
        <taxon>Peloderinae</taxon>
        <taxon>Caenorhabditis</taxon>
    </lineage>
</organism>
<keyword evidence="2" id="KW-1185">Reference proteome</keyword>
<reference evidence="1" key="1">
    <citation type="submission" date="2020-10" db="EMBL/GenBank/DDBJ databases">
        <authorList>
            <person name="Kikuchi T."/>
        </authorList>
    </citation>
    <scope>NUCLEOTIDE SEQUENCE</scope>
    <source>
        <strain evidence="1">NKZ352</strain>
    </source>
</reference>
<dbReference type="EMBL" id="CAJGYM010000005">
    <property type="protein sequence ID" value="CAD6186948.1"/>
    <property type="molecule type" value="Genomic_DNA"/>
</dbReference>